<dbReference type="PANTHER" id="PTHR11601">
    <property type="entry name" value="CYSTEINE DESULFURYLASE FAMILY MEMBER"/>
    <property type="match status" value="1"/>
</dbReference>
<dbReference type="Proteomes" id="UP000824239">
    <property type="component" value="Unassembled WGS sequence"/>
</dbReference>
<comment type="caution">
    <text evidence="12">The sequence shown here is derived from an EMBL/GenBank/DDBJ whole genome shotgun (WGS) entry which is preliminary data.</text>
</comment>
<reference evidence="12" key="2">
    <citation type="journal article" date="2021" name="PeerJ">
        <title>Extensive microbial diversity within the chicken gut microbiome revealed by metagenomics and culture.</title>
        <authorList>
            <person name="Gilroy R."/>
            <person name="Ravi A."/>
            <person name="Getino M."/>
            <person name="Pursley I."/>
            <person name="Horton D.L."/>
            <person name="Alikhan N.F."/>
            <person name="Baker D."/>
            <person name="Gharbi K."/>
            <person name="Hall N."/>
            <person name="Watson M."/>
            <person name="Adriaenssens E.M."/>
            <person name="Foster-Nyarko E."/>
            <person name="Jarju S."/>
            <person name="Secka A."/>
            <person name="Antonio M."/>
            <person name="Oren A."/>
            <person name="Chaudhuri R.R."/>
            <person name="La Ragione R."/>
            <person name="Hildebrand F."/>
            <person name="Pallen M.J."/>
        </authorList>
    </citation>
    <scope>NUCLEOTIDE SEQUENCE</scope>
    <source>
        <strain evidence="12">ChiBcec15-4380</strain>
    </source>
</reference>
<dbReference type="AlphaFoldDB" id="A0A9D1DIS4"/>
<feature type="domain" description="Aminotransferase class V" evidence="11">
    <location>
        <begin position="2"/>
        <end position="361"/>
    </location>
</feature>
<evidence type="ECO:0000256" key="10">
    <source>
        <dbReference type="RuleBase" id="RU004504"/>
    </source>
</evidence>
<evidence type="ECO:0000256" key="8">
    <source>
        <dbReference type="ARBA" id="ARBA00023014"/>
    </source>
</evidence>
<dbReference type="InterPro" id="IPR015421">
    <property type="entry name" value="PyrdxlP-dep_Trfase_major"/>
</dbReference>
<dbReference type="GO" id="GO:0046872">
    <property type="term" value="F:metal ion binding"/>
    <property type="evidence" value="ECO:0007669"/>
    <property type="project" value="UniProtKB-KW"/>
</dbReference>
<evidence type="ECO:0000256" key="3">
    <source>
        <dbReference type="ARBA" id="ARBA00012239"/>
    </source>
</evidence>
<evidence type="ECO:0000256" key="2">
    <source>
        <dbReference type="ARBA" id="ARBA00006490"/>
    </source>
</evidence>
<comment type="catalytic activity">
    <reaction evidence="9">
        <text>(sulfur carrier)-H + L-cysteine = (sulfur carrier)-SH + L-alanine</text>
        <dbReference type="Rhea" id="RHEA:43892"/>
        <dbReference type="Rhea" id="RHEA-COMP:14737"/>
        <dbReference type="Rhea" id="RHEA-COMP:14739"/>
        <dbReference type="ChEBI" id="CHEBI:29917"/>
        <dbReference type="ChEBI" id="CHEBI:35235"/>
        <dbReference type="ChEBI" id="CHEBI:57972"/>
        <dbReference type="ChEBI" id="CHEBI:64428"/>
        <dbReference type="EC" id="2.8.1.7"/>
    </reaction>
</comment>
<comment type="similarity">
    <text evidence="2">Belongs to the class-V pyridoxal-phosphate-dependent aminotransferase family. NifS/IscS subfamily.</text>
</comment>
<evidence type="ECO:0000256" key="9">
    <source>
        <dbReference type="ARBA" id="ARBA00050776"/>
    </source>
</evidence>
<dbReference type="Pfam" id="PF00266">
    <property type="entry name" value="Aminotran_5"/>
    <property type="match status" value="1"/>
</dbReference>
<dbReference type="Gene3D" id="3.90.1150.10">
    <property type="entry name" value="Aspartate Aminotransferase, domain 1"/>
    <property type="match status" value="1"/>
</dbReference>
<evidence type="ECO:0000256" key="4">
    <source>
        <dbReference type="ARBA" id="ARBA00022679"/>
    </source>
</evidence>
<dbReference type="EMBL" id="DVHE01000073">
    <property type="protein sequence ID" value="HIR51464.1"/>
    <property type="molecule type" value="Genomic_DNA"/>
</dbReference>
<evidence type="ECO:0000256" key="5">
    <source>
        <dbReference type="ARBA" id="ARBA00022723"/>
    </source>
</evidence>
<dbReference type="InterPro" id="IPR016454">
    <property type="entry name" value="Cysteine_dSase"/>
</dbReference>
<dbReference type="GO" id="GO:0051536">
    <property type="term" value="F:iron-sulfur cluster binding"/>
    <property type="evidence" value="ECO:0007669"/>
    <property type="project" value="UniProtKB-KW"/>
</dbReference>
<evidence type="ECO:0000313" key="12">
    <source>
        <dbReference type="EMBL" id="HIR51464.1"/>
    </source>
</evidence>
<dbReference type="SUPFAM" id="SSF53383">
    <property type="entry name" value="PLP-dependent transferases"/>
    <property type="match status" value="1"/>
</dbReference>
<dbReference type="Gene3D" id="3.40.640.10">
    <property type="entry name" value="Type I PLP-dependent aspartate aminotransferase-like (Major domain)"/>
    <property type="match status" value="1"/>
</dbReference>
<dbReference type="InterPro" id="IPR020578">
    <property type="entry name" value="Aminotrans_V_PyrdxlP_BS"/>
</dbReference>
<name>A0A9D1DIS4_9FIRM</name>
<dbReference type="PANTHER" id="PTHR11601:SF34">
    <property type="entry name" value="CYSTEINE DESULFURASE"/>
    <property type="match status" value="1"/>
</dbReference>
<keyword evidence="4" id="KW-0808">Transferase</keyword>
<dbReference type="EC" id="2.8.1.7" evidence="3"/>
<reference evidence="12" key="1">
    <citation type="submission" date="2020-10" db="EMBL/GenBank/DDBJ databases">
        <authorList>
            <person name="Gilroy R."/>
        </authorList>
    </citation>
    <scope>NUCLEOTIDE SEQUENCE</scope>
    <source>
        <strain evidence="12">ChiBcec15-4380</strain>
    </source>
</reference>
<evidence type="ECO:0000256" key="7">
    <source>
        <dbReference type="ARBA" id="ARBA00023004"/>
    </source>
</evidence>
<dbReference type="Gene3D" id="1.10.260.50">
    <property type="match status" value="1"/>
</dbReference>
<dbReference type="InterPro" id="IPR015424">
    <property type="entry name" value="PyrdxlP-dep_Trfase"/>
</dbReference>
<proteinExistence type="inferred from homology"/>
<dbReference type="GO" id="GO:0031071">
    <property type="term" value="F:cysteine desulfurase activity"/>
    <property type="evidence" value="ECO:0007669"/>
    <property type="project" value="UniProtKB-EC"/>
</dbReference>
<sequence>MIYADAAATTRLAPGVLKAMQPYMEDNFFNPGGVYPGAVCVRRAVNGAHSIVGEALGCQGREIFFTSGGTEADNWALKQFIAEKPAHIITSQIEHKAILNTCKALQQMGWEVTYLPVDKYGIVQPDDLQSAMRNNTRLVSIMLANNEVGTIEPIKTLAAVAHAGGALFHTDAVQAVGHIPVNVNELGVDFLSLSAHKFGGPKGMGALYAKDGAISSFVDGGGQEMGRRSGTENVPGIIGTAVALMLADGLMLHNAQKVRHLRDRIIDELSSMDGVLVTGPDPGPMRLPGLASFIIDGVDSETLVMDLSAKGVCVSAGSACSSGTGKPSYVLRAMGYSEREAWSSLRVSLDDHITHDEVSELIQAIKSSIKVIRNQH</sequence>
<protein>
    <recommendedName>
        <fullName evidence="3">cysteine desulfurase</fullName>
        <ecNumber evidence="3">2.8.1.7</ecNumber>
    </recommendedName>
</protein>
<evidence type="ECO:0000313" key="13">
    <source>
        <dbReference type="Proteomes" id="UP000824239"/>
    </source>
</evidence>
<keyword evidence="7" id="KW-0408">Iron</keyword>
<comment type="cofactor">
    <cofactor evidence="1 10">
        <name>pyridoxal 5'-phosphate</name>
        <dbReference type="ChEBI" id="CHEBI:597326"/>
    </cofactor>
</comment>
<organism evidence="12 13">
    <name type="scientific">Candidatus Avoscillospira avicola</name>
    <dbReference type="NCBI Taxonomy" id="2840706"/>
    <lineage>
        <taxon>Bacteria</taxon>
        <taxon>Bacillati</taxon>
        <taxon>Bacillota</taxon>
        <taxon>Clostridia</taxon>
        <taxon>Eubacteriales</taxon>
        <taxon>Oscillospiraceae</taxon>
        <taxon>Oscillospiraceae incertae sedis</taxon>
        <taxon>Candidatus Avoscillospira</taxon>
    </lineage>
</organism>
<dbReference type="PROSITE" id="PS00595">
    <property type="entry name" value="AA_TRANSFER_CLASS_5"/>
    <property type="match status" value="1"/>
</dbReference>
<gene>
    <name evidence="12" type="ORF">IAA53_09380</name>
</gene>
<keyword evidence="8" id="KW-0411">Iron-sulfur</keyword>
<dbReference type="InterPro" id="IPR015422">
    <property type="entry name" value="PyrdxlP-dep_Trfase_small"/>
</dbReference>
<keyword evidence="6" id="KW-0663">Pyridoxal phosphate</keyword>
<dbReference type="PIRSF" id="PIRSF005572">
    <property type="entry name" value="NifS"/>
    <property type="match status" value="1"/>
</dbReference>
<keyword evidence="5" id="KW-0479">Metal-binding</keyword>
<dbReference type="FunFam" id="3.40.640.10:FF:000084">
    <property type="entry name" value="IscS-like cysteine desulfurase"/>
    <property type="match status" value="1"/>
</dbReference>
<dbReference type="InterPro" id="IPR000192">
    <property type="entry name" value="Aminotrans_V_dom"/>
</dbReference>
<evidence type="ECO:0000256" key="6">
    <source>
        <dbReference type="ARBA" id="ARBA00022898"/>
    </source>
</evidence>
<evidence type="ECO:0000256" key="1">
    <source>
        <dbReference type="ARBA" id="ARBA00001933"/>
    </source>
</evidence>
<accession>A0A9D1DIS4</accession>
<evidence type="ECO:0000259" key="11">
    <source>
        <dbReference type="Pfam" id="PF00266"/>
    </source>
</evidence>